<dbReference type="PRINTS" id="PR00700">
    <property type="entry name" value="PRTYPHPHTASE"/>
</dbReference>
<dbReference type="PANTHER" id="PTHR45706:SF4">
    <property type="entry name" value="TYROSINE-PROTEIN PHOSPHATASE"/>
    <property type="match status" value="1"/>
</dbReference>
<dbReference type="SUPFAM" id="SSF52799">
    <property type="entry name" value="(Phosphotyrosine protein) phosphatases II"/>
    <property type="match status" value="1"/>
</dbReference>
<dbReference type="Pfam" id="PF00102">
    <property type="entry name" value="Y_phosphatase"/>
    <property type="match status" value="1"/>
</dbReference>
<dbReference type="InterPro" id="IPR036034">
    <property type="entry name" value="PDZ_sf"/>
</dbReference>
<dbReference type="PANTHER" id="PTHR45706">
    <property type="entry name" value="TYROSINE-PROTEIN PHOSPHATASE"/>
    <property type="match status" value="1"/>
</dbReference>
<dbReference type="PROSITE" id="PS50055">
    <property type="entry name" value="TYR_PHOSPHATASE_PTP"/>
    <property type="match status" value="1"/>
</dbReference>
<accession>A0A820H1I8</accession>
<sequence length="167" mass="19820">IHEGDTILAINNIDIRNHTHEEIINMIRYSRERPFGELELVIKSKDENNSLENSLQILRNDLTTNRLTEQYETLERRKNGFTFEISSNQTNYYYNRYKDVLPYDQTRVILKTNTESDYINANYINMPIISTDIVNRYIATQGPLPTTCEAFWQMIWEQECTLIIMLT</sequence>
<feature type="domain" description="Tyrosine-protein phosphatase" evidence="1">
    <location>
        <begin position="67"/>
        <end position="167"/>
    </location>
</feature>
<evidence type="ECO:0000313" key="4">
    <source>
        <dbReference type="Proteomes" id="UP000663844"/>
    </source>
</evidence>
<feature type="non-terminal residue" evidence="3">
    <location>
        <position position="167"/>
    </location>
</feature>
<organism evidence="3 4">
    <name type="scientific">Adineta steineri</name>
    <dbReference type="NCBI Taxonomy" id="433720"/>
    <lineage>
        <taxon>Eukaryota</taxon>
        <taxon>Metazoa</taxon>
        <taxon>Spiralia</taxon>
        <taxon>Gnathifera</taxon>
        <taxon>Rotifera</taxon>
        <taxon>Eurotatoria</taxon>
        <taxon>Bdelloidea</taxon>
        <taxon>Adinetida</taxon>
        <taxon>Adinetidae</taxon>
        <taxon>Adineta</taxon>
    </lineage>
</organism>
<dbReference type="InterPro" id="IPR000242">
    <property type="entry name" value="PTP_cat"/>
</dbReference>
<dbReference type="PROSITE" id="PS50106">
    <property type="entry name" value="PDZ"/>
    <property type="match status" value="1"/>
</dbReference>
<feature type="domain" description="PDZ" evidence="2">
    <location>
        <begin position="1"/>
        <end position="28"/>
    </location>
</feature>
<dbReference type="EMBL" id="CAJOAZ010015100">
    <property type="protein sequence ID" value="CAF4288660.1"/>
    <property type="molecule type" value="Genomic_DNA"/>
</dbReference>
<dbReference type="InterPro" id="IPR001478">
    <property type="entry name" value="PDZ"/>
</dbReference>
<comment type="caution">
    <text evidence="3">The sequence shown here is derived from an EMBL/GenBank/DDBJ whole genome shotgun (WGS) entry which is preliminary data.</text>
</comment>
<dbReference type="Pfam" id="PF00595">
    <property type="entry name" value="PDZ"/>
    <property type="match status" value="1"/>
</dbReference>
<dbReference type="Proteomes" id="UP000663844">
    <property type="component" value="Unassembled WGS sequence"/>
</dbReference>
<protein>
    <recommendedName>
        <fullName evidence="5">Protein tyrosine phosphatase</fullName>
    </recommendedName>
</protein>
<dbReference type="Gene3D" id="2.30.42.10">
    <property type="match status" value="1"/>
</dbReference>
<evidence type="ECO:0000259" key="1">
    <source>
        <dbReference type="PROSITE" id="PS50055"/>
    </source>
</evidence>
<evidence type="ECO:0000259" key="2">
    <source>
        <dbReference type="PROSITE" id="PS50106"/>
    </source>
</evidence>
<dbReference type="GO" id="GO:0004725">
    <property type="term" value="F:protein tyrosine phosphatase activity"/>
    <property type="evidence" value="ECO:0007669"/>
    <property type="project" value="InterPro"/>
</dbReference>
<dbReference type="AlphaFoldDB" id="A0A820H1I8"/>
<feature type="non-terminal residue" evidence="3">
    <location>
        <position position="1"/>
    </location>
</feature>
<evidence type="ECO:0000313" key="3">
    <source>
        <dbReference type="EMBL" id="CAF4288660.1"/>
    </source>
</evidence>
<proteinExistence type="predicted"/>
<dbReference type="Gene3D" id="3.90.190.10">
    <property type="entry name" value="Protein tyrosine phosphatase superfamily"/>
    <property type="match status" value="1"/>
</dbReference>
<name>A0A820H1I8_9BILA</name>
<gene>
    <name evidence="3" type="ORF">OXD698_LOCUS45469</name>
</gene>
<dbReference type="InterPro" id="IPR029021">
    <property type="entry name" value="Prot-tyrosine_phosphatase-like"/>
</dbReference>
<reference evidence="3" key="1">
    <citation type="submission" date="2021-02" db="EMBL/GenBank/DDBJ databases">
        <authorList>
            <person name="Nowell W R."/>
        </authorList>
    </citation>
    <scope>NUCLEOTIDE SEQUENCE</scope>
</reference>
<evidence type="ECO:0008006" key="5">
    <source>
        <dbReference type="Google" id="ProtNLM"/>
    </source>
</evidence>
<dbReference type="SUPFAM" id="SSF50156">
    <property type="entry name" value="PDZ domain-like"/>
    <property type="match status" value="1"/>
</dbReference>